<organism evidence="2 3">
    <name type="scientific">Elysia crispata</name>
    <name type="common">lettuce slug</name>
    <dbReference type="NCBI Taxonomy" id="231223"/>
    <lineage>
        <taxon>Eukaryota</taxon>
        <taxon>Metazoa</taxon>
        <taxon>Spiralia</taxon>
        <taxon>Lophotrochozoa</taxon>
        <taxon>Mollusca</taxon>
        <taxon>Gastropoda</taxon>
        <taxon>Heterobranchia</taxon>
        <taxon>Euthyneura</taxon>
        <taxon>Panpulmonata</taxon>
        <taxon>Sacoglossa</taxon>
        <taxon>Placobranchoidea</taxon>
        <taxon>Plakobranchidae</taxon>
        <taxon>Elysia</taxon>
    </lineage>
</organism>
<dbReference type="AlphaFoldDB" id="A0AAE1ALK0"/>
<keyword evidence="3" id="KW-1185">Reference proteome</keyword>
<sequence length="132" mass="14458">MCREGKRHCYTGEETSCGGLGFNKTGSTWPTQNHHKRVTIMRLWPDSENGQQLVRQSCDSITVTSPGQPRTAARRPTRQTHGWSTFCLRYAAQPGDPELSSPGPLLPASDRVLASLHAGTKRLSQQTVAAKA</sequence>
<name>A0AAE1ALK0_9GAST</name>
<reference evidence="2" key="1">
    <citation type="journal article" date="2023" name="G3 (Bethesda)">
        <title>A reference genome for the long-term kleptoplast-retaining sea slug Elysia crispata morphotype clarki.</title>
        <authorList>
            <person name="Eastman K.E."/>
            <person name="Pendleton A.L."/>
            <person name="Shaikh M.A."/>
            <person name="Suttiyut T."/>
            <person name="Ogas R."/>
            <person name="Tomko P."/>
            <person name="Gavelis G."/>
            <person name="Widhalm J.R."/>
            <person name="Wisecaver J.H."/>
        </authorList>
    </citation>
    <scope>NUCLEOTIDE SEQUENCE</scope>
    <source>
        <strain evidence="2">ECLA1</strain>
    </source>
</reference>
<dbReference type="Proteomes" id="UP001283361">
    <property type="component" value="Unassembled WGS sequence"/>
</dbReference>
<evidence type="ECO:0000256" key="1">
    <source>
        <dbReference type="SAM" id="MobiDB-lite"/>
    </source>
</evidence>
<accession>A0AAE1ALK0</accession>
<evidence type="ECO:0000313" key="3">
    <source>
        <dbReference type="Proteomes" id="UP001283361"/>
    </source>
</evidence>
<dbReference type="EMBL" id="JAWDGP010001574">
    <property type="protein sequence ID" value="KAK3790115.1"/>
    <property type="molecule type" value="Genomic_DNA"/>
</dbReference>
<protein>
    <submittedName>
        <fullName evidence="2">Uncharacterized protein</fullName>
    </submittedName>
</protein>
<proteinExistence type="predicted"/>
<gene>
    <name evidence="2" type="ORF">RRG08_057081</name>
</gene>
<comment type="caution">
    <text evidence="2">The sequence shown here is derived from an EMBL/GenBank/DDBJ whole genome shotgun (WGS) entry which is preliminary data.</text>
</comment>
<evidence type="ECO:0000313" key="2">
    <source>
        <dbReference type="EMBL" id="KAK3790115.1"/>
    </source>
</evidence>
<feature type="region of interest" description="Disordered" evidence="1">
    <location>
        <begin position="61"/>
        <end position="80"/>
    </location>
</feature>